<accession>A0A2P2MYU7</accession>
<protein>
    <submittedName>
        <fullName evidence="1">Uncharacterized protein</fullName>
    </submittedName>
</protein>
<name>A0A2P2MYU7_RHIMU</name>
<organism evidence="1">
    <name type="scientific">Rhizophora mucronata</name>
    <name type="common">Asiatic mangrove</name>
    <dbReference type="NCBI Taxonomy" id="61149"/>
    <lineage>
        <taxon>Eukaryota</taxon>
        <taxon>Viridiplantae</taxon>
        <taxon>Streptophyta</taxon>
        <taxon>Embryophyta</taxon>
        <taxon>Tracheophyta</taxon>
        <taxon>Spermatophyta</taxon>
        <taxon>Magnoliopsida</taxon>
        <taxon>eudicotyledons</taxon>
        <taxon>Gunneridae</taxon>
        <taxon>Pentapetalae</taxon>
        <taxon>rosids</taxon>
        <taxon>fabids</taxon>
        <taxon>Malpighiales</taxon>
        <taxon>Rhizophoraceae</taxon>
        <taxon>Rhizophora</taxon>
    </lineage>
</organism>
<proteinExistence type="predicted"/>
<evidence type="ECO:0000313" key="1">
    <source>
        <dbReference type="EMBL" id="MBX35411.1"/>
    </source>
</evidence>
<sequence length="27" mass="3159">MYYSLNSVCHLNVDCNFWAVLCLFGFV</sequence>
<dbReference type="EMBL" id="GGEC01054927">
    <property type="protein sequence ID" value="MBX35411.1"/>
    <property type="molecule type" value="Transcribed_RNA"/>
</dbReference>
<dbReference type="AlphaFoldDB" id="A0A2P2MYU7"/>
<reference evidence="1" key="1">
    <citation type="submission" date="2018-02" db="EMBL/GenBank/DDBJ databases">
        <title>Rhizophora mucronata_Transcriptome.</title>
        <authorList>
            <person name="Meera S.P."/>
            <person name="Sreeshan A."/>
            <person name="Augustine A."/>
        </authorList>
    </citation>
    <scope>NUCLEOTIDE SEQUENCE</scope>
    <source>
        <tissue evidence="1">Leaf</tissue>
    </source>
</reference>